<dbReference type="EMBL" id="LFMI01000533">
    <property type="protein sequence ID" value="OTA04658.1"/>
    <property type="molecule type" value="Genomic_DNA"/>
</dbReference>
<proteinExistence type="predicted"/>
<dbReference type="PANTHER" id="PTHR16220">
    <property type="entry name" value="WD REPEAT PROTEIN 8-RELATED"/>
    <property type="match status" value="1"/>
</dbReference>
<reference evidence="1 2" key="1">
    <citation type="journal article" date="2015" name="Genome Announc.">
        <title>Genome sequence and annotation of Trichoderma parareesei, the ancestor of the cellulase producer Trichoderma reesei.</title>
        <authorList>
            <person name="Yang D."/>
            <person name="Pomraning K."/>
            <person name="Kopchinskiy A."/>
            <person name="Karimi Aghcheh R."/>
            <person name="Atanasova L."/>
            <person name="Chenthamara K."/>
            <person name="Baker S.E."/>
            <person name="Zhang R."/>
            <person name="Shen Q."/>
            <person name="Freitag M."/>
            <person name="Kubicek C.P."/>
            <person name="Druzhinina I.S."/>
        </authorList>
    </citation>
    <scope>NUCLEOTIDE SEQUENCE [LARGE SCALE GENOMIC DNA]</scope>
    <source>
        <strain evidence="1 2">CBS 125925</strain>
    </source>
</reference>
<dbReference type="GO" id="GO:1990810">
    <property type="term" value="P:microtubule anchoring at mitotic spindle pole body"/>
    <property type="evidence" value="ECO:0007669"/>
    <property type="project" value="TreeGrafter"/>
</dbReference>
<dbReference type="AlphaFoldDB" id="A0A2H2ZFR3"/>
<keyword evidence="2" id="KW-1185">Reference proteome</keyword>
<dbReference type="GO" id="GO:1990811">
    <property type="term" value="C:MWP complex"/>
    <property type="evidence" value="ECO:0007669"/>
    <property type="project" value="TreeGrafter"/>
</dbReference>
<comment type="caution">
    <text evidence="1">The sequence shown here is derived from an EMBL/GenBank/DDBJ whole genome shotgun (WGS) entry which is preliminary data.</text>
</comment>
<dbReference type="Proteomes" id="UP000219286">
    <property type="component" value="Unassembled WGS sequence"/>
</dbReference>
<sequence>MESSQARARHTFLKATQVLSPPGPAADTQSAAEVRAGCSMAAFDASSTLLATRLDDSPCTLWIWDIVAAELRAVLIFHSIVTFQWHAKIRELLLITSQDPAQHGVSFIWDPLSDGPTPLVPEDHLPGGRAVGKAQVAWINHETEAPVLFVSDAEHYLLLSPSNDGGRDSNPWQAAAVDYSGSEMALDSPTSACYAMDDGDGASVVDDTFSFRHA</sequence>
<dbReference type="PANTHER" id="PTHR16220:SF0">
    <property type="entry name" value="WD REPEAT-CONTAINING PROTEIN WRAP73"/>
    <property type="match status" value="1"/>
</dbReference>
<dbReference type="InterPro" id="IPR052778">
    <property type="entry name" value="Centrosome-WD_assoc"/>
</dbReference>
<protein>
    <submittedName>
        <fullName evidence="1">Uncharacterized protein</fullName>
    </submittedName>
</protein>
<dbReference type="GO" id="GO:0005815">
    <property type="term" value="C:microtubule organizing center"/>
    <property type="evidence" value="ECO:0007669"/>
    <property type="project" value="TreeGrafter"/>
</dbReference>
<gene>
    <name evidence="1" type="ORF">A9Z42_0052650</name>
</gene>
<accession>A0A2H2ZFR3</accession>
<evidence type="ECO:0000313" key="1">
    <source>
        <dbReference type="EMBL" id="OTA04658.1"/>
    </source>
</evidence>
<dbReference type="OrthoDB" id="308690at2759"/>
<name>A0A2H2ZFR3_TRIPA</name>
<evidence type="ECO:0000313" key="2">
    <source>
        <dbReference type="Proteomes" id="UP000219286"/>
    </source>
</evidence>
<organism evidence="1 2">
    <name type="scientific">Trichoderma parareesei</name>
    <name type="common">Filamentous fungus</name>
    <dbReference type="NCBI Taxonomy" id="858221"/>
    <lineage>
        <taxon>Eukaryota</taxon>
        <taxon>Fungi</taxon>
        <taxon>Dikarya</taxon>
        <taxon>Ascomycota</taxon>
        <taxon>Pezizomycotina</taxon>
        <taxon>Sordariomycetes</taxon>
        <taxon>Hypocreomycetidae</taxon>
        <taxon>Hypocreales</taxon>
        <taxon>Hypocreaceae</taxon>
        <taxon>Trichoderma</taxon>
    </lineage>
</organism>